<sequence>MKKLYRYICLGEEVLTKSALFLIIVLVFIAAILRTLKYPLNWSVDIAQLLFAWTVFIGADIAFRRDKLMGVDLIISKFPSKIKSFLKIFFYCLIIIFLFITLIYGLQLCIENSARTFQSLRISYSWVTLSLPVGSILMVITSIIKIKKVLTVDD</sequence>
<evidence type="ECO:0000256" key="2">
    <source>
        <dbReference type="ARBA" id="ARBA00022448"/>
    </source>
</evidence>
<dbReference type="GO" id="GO:0015740">
    <property type="term" value="P:C4-dicarboxylate transport"/>
    <property type="evidence" value="ECO:0007669"/>
    <property type="project" value="TreeGrafter"/>
</dbReference>
<evidence type="ECO:0000256" key="3">
    <source>
        <dbReference type="ARBA" id="ARBA00022475"/>
    </source>
</evidence>
<evidence type="ECO:0000256" key="8">
    <source>
        <dbReference type="ARBA" id="ARBA00038436"/>
    </source>
</evidence>
<dbReference type="GO" id="GO:0022857">
    <property type="term" value="F:transmembrane transporter activity"/>
    <property type="evidence" value="ECO:0007669"/>
    <property type="project" value="TreeGrafter"/>
</dbReference>
<dbReference type="InterPro" id="IPR055348">
    <property type="entry name" value="DctQ"/>
</dbReference>
<keyword evidence="2" id="KW-0813">Transport</keyword>
<dbReference type="EMBL" id="CP046640">
    <property type="protein sequence ID" value="QTL99674.1"/>
    <property type="molecule type" value="Genomic_DNA"/>
</dbReference>
<evidence type="ECO:0000256" key="7">
    <source>
        <dbReference type="ARBA" id="ARBA00023136"/>
    </source>
</evidence>
<feature type="domain" description="Tripartite ATP-independent periplasmic transporters DctQ component" evidence="10">
    <location>
        <begin position="23"/>
        <end position="148"/>
    </location>
</feature>
<keyword evidence="5 9" id="KW-0812">Transmembrane</keyword>
<keyword evidence="3" id="KW-1003">Cell membrane</keyword>
<keyword evidence="6 9" id="KW-1133">Transmembrane helix</keyword>
<comment type="similarity">
    <text evidence="8">Belongs to the TRAP transporter small permease family.</text>
</comment>
<gene>
    <name evidence="11" type="ORF">GM661_17800</name>
</gene>
<evidence type="ECO:0000256" key="9">
    <source>
        <dbReference type="SAM" id="Phobius"/>
    </source>
</evidence>
<dbReference type="GO" id="GO:0005886">
    <property type="term" value="C:plasma membrane"/>
    <property type="evidence" value="ECO:0007669"/>
    <property type="project" value="UniProtKB-SubCell"/>
</dbReference>
<dbReference type="Proteomes" id="UP000665020">
    <property type="component" value="Chromosome"/>
</dbReference>
<feature type="transmembrane region" description="Helical" evidence="9">
    <location>
        <begin position="46"/>
        <end position="63"/>
    </location>
</feature>
<keyword evidence="12" id="KW-1185">Reference proteome</keyword>
<evidence type="ECO:0000259" key="10">
    <source>
        <dbReference type="Pfam" id="PF04290"/>
    </source>
</evidence>
<protein>
    <submittedName>
        <fullName evidence="11">TRAP transporter small permease subunit</fullName>
    </submittedName>
</protein>
<keyword evidence="4" id="KW-0997">Cell inner membrane</keyword>
<dbReference type="PANTHER" id="PTHR35011:SF2">
    <property type="entry name" value="2,3-DIKETO-L-GULONATE TRAP TRANSPORTER SMALL PERMEASE PROTEIN YIAM"/>
    <property type="match status" value="1"/>
</dbReference>
<feature type="transmembrane region" description="Helical" evidence="9">
    <location>
        <begin position="84"/>
        <end position="104"/>
    </location>
</feature>
<organism evidence="11 12">
    <name type="scientific">Iocasia fonsfrigidae</name>
    <dbReference type="NCBI Taxonomy" id="2682810"/>
    <lineage>
        <taxon>Bacteria</taxon>
        <taxon>Bacillati</taxon>
        <taxon>Bacillota</taxon>
        <taxon>Clostridia</taxon>
        <taxon>Halanaerobiales</taxon>
        <taxon>Halanaerobiaceae</taxon>
        <taxon>Iocasia</taxon>
    </lineage>
</organism>
<accession>A0A8A7KNQ8</accession>
<proteinExistence type="inferred from homology"/>
<name>A0A8A7KNQ8_9FIRM</name>
<evidence type="ECO:0000256" key="6">
    <source>
        <dbReference type="ARBA" id="ARBA00022989"/>
    </source>
</evidence>
<reference evidence="11" key="1">
    <citation type="submission" date="2019-12" db="EMBL/GenBank/DDBJ databases">
        <authorList>
            <person name="zhang j."/>
            <person name="sun C.M."/>
        </authorList>
    </citation>
    <scope>NUCLEOTIDE SEQUENCE</scope>
    <source>
        <strain evidence="11">NS-1</strain>
    </source>
</reference>
<feature type="transmembrane region" description="Helical" evidence="9">
    <location>
        <begin position="20"/>
        <end position="40"/>
    </location>
</feature>
<dbReference type="KEGG" id="ifn:GM661_17800"/>
<keyword evidence="7 9" id="KW-0472">Membrane</keyword>
<dbReference type="RefSeq" id="WP_230868001.1">
    <property type="nucleotide sequence ID" value="NZ_CP046640.1"/>
</dbReference>
<dbReference type="AlphaFoldDB" id="A0A8A7KNQ8"/>
<evidence type="ECO:0000256" key="5">
    <source>
        <dbReference type="ARBA" id="ARBA00022692"/>
    </source>
</evidence>
<evidence type="ECO:0000313" key="12">
    <source>
        <dbReference type="Proteomes" id="UP000665020"/>
    </source>
</evidence>
<evidence type="ECO:0000313" key="11">
    <source>
        <dbReference type="EMBL" id="QTL99674.1"/>
    </source>
</evidence>
<dbReference type="InterPro" id="IPR007387">
    <property type="entry name" value="TRAP_DctQ"/>
</dbReference>
<feature type="transmembrane region" description="Helical" evidence="9">
    <location>
        <begin position="124"/>
        <end position="144"/>
    </location>
</feature>
<dbReference type="Pfam" id="PF04290">
    <property type="entry name" value="DctQ"/>
    <property type="match status" value="1"/>
</dbReference>
<evidence type="ECO:0000256" key="1">
    <source>
        <dbReference type="ARBA" id="ARBA00004429"/>
    </source>
</evidence>
<evidence type="ECO:0000256" key="4">
    <source>
        <dbReference type="ARBA" id="ARBA00022519"/>
    </source>
</evidence>
<comment type="subcellular location">
    <subcellularLocation>
        <location evidence="1">Cell inner membrane</location>
        <topology evidence="1">Multi-pass membrane protein</topology>
    </subcellularLocation>
</comment>
<dbReference type="PANTHER" id="PTHR35011">
    <property type="entry name" value="2,3-DIKETO-L-GULONATE TRAP TRANSPORTER SMALL PERMEASE PROTEIN YIAM"/>
    <property type="match status" value="1"/>
</dbReference>